<reference evidence="1 2" key="1">
    <citation type="submission" date="2024-01" db="EMBL/GenBank/DDBJ databases">
        <title>Pedobacter sp. nov., isolated from fresh soil.</title>
        <authorList>
            <person name="Le N.T.T."/>
        </authorList>
    </citation>
    <scope>NUCLEOTIDE SEQUENCE [LARGE SCALE GENOMIC DNA]</scope>
    <source>
        <strain evidence="1 2">KR3-3</strain>
    </source>
</reference>
<comment type="caution">
    <text evidence="1">The sequence shown here is derived from an EMBL/GenBank/DDBJ whole genome shotgun (WGS) entry which is preliminary data.</text>
</comment>
<keyword evidence="2" id="KW-1185">Reference proteome</keyword>
<gene>
    <name evidence="1" type="ORF">VRU48_10165</name>
</gene>
<protein>
    <submittedName>
        <fullName evidence="1">Uncharacterized protein</fullName>
    </submittedName>
</protein>
<dbReference type="EMBL" id="JAZDQT010000002">
    <property type="protein sequence ID" value="MEE1945474.1"/>
    <property type="molecule type" value="Genomic_DNA"/>
</dbReference>
<evidence type="ECO:0000313" key="2">
    <source>
        <dbReference type="Proteomes" id="UP001336835"/>
    </source>
</evidence>
<sequence length="183" mass="21775">MTIFEKLALYKKEKTCCRIKRLVEKSTHKFTYCYILDYSDDFVLVKEIAEIHPDGFRIIPIIDIVKIRNNKYDKYMDYMLESEGLKEGIKITFKIDLSNWQSIFTSLKENDLNCIIENESDKNFFFSIGPVIEVKKKSLWHIDFDPEGYLDNEPSKIKFKNITSITFDNNYINVFSKYLRNKS</sequence>
<proteinExistence type="predicted"/>
<accession>A0ABU7I8C0</accession>
<dbReference type="Proteomes" id="UP001336835">
    <property type="component" value="Unassembled WGS sequence"/>
</dbReference>
<evidence type="ECO:0000313" key="1">
    <source>
        <dbReference type="EMBL" id="MEE1945474.1"/>
    </source>
</evidence>
<name>A0ABU7I8C0_9SPHI</name>
<dbReference type="RefSeq" id="WP_330107831.1">
    <property type="nucleotide sequence ID" value="NZ_JAZDQT010000002.1"/>
</dbReference>
<organism evidence="1 2">
    <name type="scientific">Pedobacter albus</name>
    <dbReference type="NCBI Taxonomy" id="3113905"/>
    <lineage>
        <taxon>Bacteria</taxon>
        <taxon>Pseudomonadati</taxon>
        <taxon>Bacteroidota</taxon>
        <taxon>Sphingobacteriia</taxon>
        <taxon>Sphingobacteriales</taxon>
        <taxon>Sphingobacteriaceae</taxon>
        <taxon>Pedobacter</taxon>
    </lineage>
</organism>